<evidence type="ECO:0000313" key="7">
    <source>
        <dbReference type="Proteomes" id="UP000001396"/>
    </source>
</evidence>
<evidence type="ECO:0000256" key="4">
    <source>
        <dbReference type="ARBA" id="ARBA00022980"/>
    </source>
</evidence>
<dbReference type="NCBIfam" id="NF004424">
    <property type="entry name" value="PRK05766.1"/>
    <property type="match status" value="1"/>
</dbReference>
<protein>
    <submittedName>
        <fullName evidence="6">40S ribosomal protein S29</fullName>
    </submittedName>
</protein>
<dbReference type="InterPro" id="IPR001209">
    <property type="entry name" value="Ribosomal_uS14"/>
</dbReference>
<keyword evidence="5" id="KW-0687">Ribonucleoprotein</keyword>
<keyword evidence="4 6" id="KW-0689">Ribosomal protein</keyword>
<name>D3B2B2_HETP5</name>
<dbReference type="PANTHER" id="PTHR12010">
    <property type="entry name" value="40S RIBOSOMAL PROTEIN S29"/>
    <property type="match status" value="1"/>
</dbReference>
<proteinExistence type="inferred from homology"/>
<dbReference type="Pfam" id="PF00253">
    <property type="entry name" value="Ribosomal_S14"/>
    <property type="match status" value="1"/>
</dbReference>
<dbReference type="STRING" id="670386.D3B2B2"/>
<dbReference type="FunCoup" id="D3B2B2">
    <property type="interactions" value="321"/>
</dbReference>
<dbReference type="GO" id="GO:0002181">
    <property type="term" value="P:cytoplasmic translation"/>
    <property type="evidence" value="ECO:0007669"/>
    <property type="project" value="TreeGrafter"/>
</dbReference>
<dbReference type="OMA" id="QSCHICL"/>
<dbReference type="AlphaFoldDB" id="D3B2B2"/>
<evidence type="ECO:0000256" key="2">
    <source>
        <dbReference type="ARBA" id="ARBA00009083"/>
    </source>
</evidence>
<dbReference type="GO" id="GO:0008270">
    <property type="term" value="F:zinc ion binding"/>
    <property type="evidence" value="ECO:0007669"/>
    <property type="project" value="InterPro"/>
</dbReference>
<organism evidence="6 7">
    <name type="scientific">Heterostelium pallidum (strain ATCC 26659 / Pp 5 / PN500)</name>
    <name type="common">Cellular slime mold</name>
    <name type="synonym">Polysphondylium pallidum</name>
    <dbReference type="NCBI Taxonomy" id="670386"/>
    <lineage>
        <taxon>Eukaryota</taxon>
        <taxon>Amoebozoa</taxon>
        <taxon>Evosea</taxon>
        <taxon>Eumycetozoa</taxon>
        <taxon>Dictyostelia</taxon>
        <taxon>Acytosteliales</taxon>
        <taxon>Acytosteliaceae</taxon>
        <taxon>Heterostelium</taxon>
    </lineage>
</organism>
<dbReference type="PROSITE" id="PS00527">
    <property type="entry name" value="RIBOSOMAL_S14"/>
    <property type="match status" value="1"/>
</dbReference>
<evidence type="ECO:0000256" key="5">
    <source>
        <dbReference type="ARBA" id="ARBA00023274"/>
    </source>
</evidence>
<dbReference type="InParanoid" id="D3B2B2"/>
<dbReference type="RefSeq" id="XP_020436601.1">
    <property type="nucleotide sequence ID" value="XM_020573506.1"/>
</dbReference>
<evidence type="ECO:0000256" key="3">
    <source>
        <dbReference type="ARBA" id="ARBA00022833"/>
    </source>
</evidence>
<evidence type="ECO:0000313" key="6">
    <source>
        <dbReference type="EMBL" id="EFA84487.1"/>
    </source>
</evidence>
<gene>
    <name evidence="6" type="primary">rps29</name>
    <name evidence="6" type="ORF">PPL_02521</name>
</gene>
<comment type="similarity">
    <text evidence="2">Belongs to the universal ribosomal protein uS14 family.</text>
</comment>
<evidence type="ECO:0000256" key="1">
    <source>
        <dbReference type="ARBA" id="ARBA00001947"/>
    </source>
</evidence>
<dbReference type="Gene3D" id="4.10.830.10">
    <property type="entry name" value="30s Ribosomal Protein S14, Chain N"/>
    <property type="match status" value="1"/>
</dbReference>
<dbReference type="GO" id="GO:0022627">
    <property type="term" value="C:cytosolic small ribosomal subunit"/>
    <property type="evidence" value="ECO:0007669"/>
    <property type="project" value="TreeGrafter"/>
</dbReference>
<dbReference type="Proteomes" id="UP000001396">
    <property type="component" value="Unassembled WGS sequence"/>
</dbReference>
<dbReference type="FunFam" id="4.10.830.10:FF:000002">
    <property type="entry name" value="40S ribosomal protein S29"/>
    <property type="match status" value="1"/>
</dbReference>
<comment type="cofactor">
    <cofactor evidence="1">
        <name>Zn(2+)</name>
        <dbReference type="ChEBI" id="CHEBI:29105"/>
    </cofactor>
</comment>
<dbReference type="GeneID" id="31358046"/>
<accession>D3B2B2</accession>
<dbReference type="InterPro" id="IPR043140">
    <property type="entry name" value="Ribosomal_uS14_sf"/>
</dbReference>
<keyword evidence="7" id="KW-1185">Reference proteome</keyword>
<dbReference type="InterPro" id="IPR039744">
    <property type="entry name" value="RIbosomal_uS14_euk_arc"/>
</dbReference>
<dbReference type="EMBL" id="ADBJ01000009">
    <property type="protein sequence ID" value="EFA84487.1"/>
    <property type="molecule type" value="Genomic_DNA"/>
</dbReference>
<dbReference type="InterPro" id="IPR018271">
    <property type="entry name" value="Ribosomal_uS14_CS"/>
</dbReference>
<comment type="caution">
    <text evidence="6">The sequence shown here is derived from an EMBL/GenBank/DDBJ whole genome shotgun (WGS) entry which is preliminary data.</text>
</comment>
<dbReference type="PANTHER" id="PTHR12010:SF2">
    <property type="entry name" value="40S RIBOSOMAL PROTEIN S29"/>
    <property type="match status" value="1"/>
</dbReference>
<reference evidence="6 7" key="1">
    <citation type="journal article" date="2011" name="Genome Res.">
        <title>Phylogeny-wide analysis of social amoeba genomes highlights ancient origins for complex intercellular communication.</title>
        <authorList>
            <person name="Heidel A.J."/>
            <person name="Lawal H.M."/>
            <person name="Felder M."/>
            <person name="Schilde C."/>
            <person name="Helps N.R."/>
            <person name="Tunggal B."/>
            <person name="Rivero F."/>
            <person name="John U."/>
            <person name="Schleicher M."/>
            <person name="Eichinger L."/>
            <person name="Platzer M."/>
            <person name="Noegel A.A."/>
            <person name="Schaap P."/>
            <person name="Gloeckner G."/>
        </authorList>
    </citation>
    <scope>NUCLEOTIDE SEQUENCE [LARGE SCALE GENOMIC DNA]</scope>
    <source>
        <strain evidence="7">ATCC 26659 / Pp 5 / PN500</strain>
    </source>
</reference>
<sequence length="63" mass="7259">MGPGSRVCRTCGNHHGIIRKYALMMCRRCFRANAEAIGFHKFYTFLCKRSKGLQYNSIQTKSI</sequence>
<dbReference type="GO" id="GO:0003735">
    <property type="term" value="F:structural constituent of ribosome"/>
    <property type="evidence" value="ECO:0007669"/>
    <property type="project" value="InterPro"/>
</dbReference>
<keyword evidence="3" id="KW-0862">Zinc</keyword>